<dbReference type="GO" id="GO:0004722">
    <property type="term" value="F:protein serine/threonine phosphatase activity"/>
    <property type="evidence" value="ECO:0007669"/>
    <property type="project" value="UniProtKB-EC"/>
</dbReference>
<dbReference type="Gene3D" id="3.60.40.10">
    <property type="entry name" value="PPM-type phosphatase domain"/>
    <property type="match status" value="1"/>
</dbReference>
<keyword evidence="1 4" id="KW-0378">Hydrolase</keyword>
<evidence type="ECO:0000313" key="5">
    <source>
        <dbReference type="Proteomes" id="UP001551584"/>
    </source>
</evidence>
<dbReference type="RefSeq" id="WP_359276186.1">
    <property type="nucleotide sequence ID" value="NZ_JBEZNA010000074.1"/>
</dbReference>
<dbReference type="SUPFAM" id="SSF81606">
    <property type="entry name" value="PP2C-like"/>
    <property type="match status" value="1"/>
</dbReference>
<keyword evidence="2" id="KW-0472">Membrane</keyword>
<evidence type="ECO:0000256" key="2">
    <source>
        <dbReference type="SAM" id="Phobius"/>
    </source>
</evidence>
<keyword evidence="2" id="KW-1133">Transmembrane helix</keyword>
<dbReference type="PANTHER" id="PTHR43156">
    <property type="entry name" value="STAGE II SPORULATION PROTEIN E-RELATED"/>
    <property type="match status" value="1"/>
</dbReference>
<dbReference type="InterPro" id="IPR036457">
    <property type="entry name" value="PPM-type-like_dom_sf"/>
</dbReference>
<evidence type="ECO:0000313" key="4">
    <source>
        <dbReference type="EMBL" id="MEU9580429.1"/>
    </source>
</evidence>
<proteinExistence type="predicted"/>
<accession>A0ABV3EW46</accession>
<dbReference type="EMBL" id="JBEZNA010000074">
    <property type="protein sequence ID" value="MEU9580429.1"/>
    <property type="molecule type" value="Genomic_DNA"/>
</dbReference>
<sequence length="340" mass="36358">MIRPQPKRRALALVPSVLWGAVAVICWLIVGITGDRSGTGIRTAATALFFGAGAGLVLHARRALLRELRRTWDIAATAQGVLVRPLPPRVGGLDVAAVQRSADPGAVIGGDVYEVLDTEHGVRALIGDVRGHGLTAVPAAAAVLGCFREAAHEEYELHGVLRRVDRAFARHLRHRAQEGRHPAGEEFVTLLLLEIRGDGVLRAVNCAHPWPYRVGVGPTRPLSDAEPLPPLGAFPLPEHIPVTHCGRMRPDDALILHTDGVTEARDDRGRPFPLPETLTGAARGRPPTARYLLHALDSALLHHTGGSPSDDTALLILHNDARLFAPLPVPGQAPVAHPIP</sequence>
<feature type="transmembrane region" description="Helical" evidence="2">
    <location>
        <begin position="40"/>
        <end position="60"/>
    </location>
</feature>
<comment type="caution">
    <text evidence="4">The sequence shown here is derived from an EMBL/GenBank/DDBJ whole genome shotgun (WGS) entry which is preliminary data.</text>
</comment>
<reference evidence="4 5" key="1">
    <citation type="submission" date="2024-06" db="EMBL/GenBank/DDBJ databases">
        <title>The Natural Products Discovery Center: Release of the First 8490 Sequenced Strains for Exploring Actinobacteria Biosynthetic Diversity.</title>
        <authorList>
            <person name="Kalkreuter E."/>
            <person name="Kautsar S.A."/>
            <person name="Yang D."/>
            <person name="Bader C.D."/>
            <person name="Teijaro C.N."/>
            <person name="Fluegel L."/>
            <person name="Davis C.M."/>
            <person name="Simpson J.R."/>
            <person name="Lauterbach L."/>
            <person name="Steele A.D."/>
            <person name="Gui C."/>
            <person name="Meng S."/>
            <person name="Li G."/>
            <person name="Viehrig K."/>
            <person name="Ye F."/>
            <person name="Su P."/>
            <person name="Kiefer A.F."/>
            <person name="Nichols A."/>
            <person name="Cepeda A.J."/>
            <person name="Yan W."/>
            <person name="Fan B."/>
            <person name="Jiang Y."/>
            <person name="Adhikari A."/>
            <person name="Zheng C.-J."/>
            <person name="Schuster L."/>
            <person name="Cowan T.M."/>
            <person name="Smanski M.J."/>
            <person name="Chevrette M.G."/>
            <person name="De Carvalho L.P.S."/>
            <person name="Shen B."/>
        </authorList>
    </citation>
    <scope>NUCLEOTIDE SEQUENCE [LARGE SCALE GENOMIC DNA]</scope>
    <source>
        <strain evidence="4 5">NPDC048117</strain>
    </source>
</reference>
<gene>
    <name evidence="4" type="ORF">AB0D95_24735</name>
</gene>
<feature type="transmembrane region" description="Helical" evidence="2">
    <location>
        <begin position="12"/>
        <end position="34"/>
    </location>
</feature>
<evidence type="ECO:0000259" key="3">
    <source>
        <dbReference type="SMART" id="SM00331"/>
    </source>
</evidence>
<dbReference type="InterPro" id="IPR052016">
    <property type="entry name" value="Bact_Sigma-Reg"/>
</dbReference>
<protein>
    <submittedName>
        <fullName evidence="4">PP2C family protein-serine/threonine phosphatase</fullName>
        <ecNumber evidence="4">3.1.3.16</ecNumber>
    </submittedName>
</protein>
<dbReference type="SMART" id="SM00331">
    <property type="entry name" value="PP2C_SIG"/>
    <property type="match status" value="1"/>
</dbReference>
<feature type="domain" description="PPM-type phosphatase" evidence="3">
    <location>
        <begin position="93"/>
        <end position="319"/>
    </location>
</feature>
<organism evidence="4 5">
    <name type="scientific">Streptomyces chilikensis</name>
    <dbReference type="NCBI Taxonomy" id="1194079"/>
    <lineage>
        <taxon>Bacteria</taxon>
        <taxon>Bacillati</taxon>
        <taxon>Actinomycetota</taxon>
        <taxon>Actinomycetes</taxon>
        <taxon>Kitasatosporales</taxon>
        <taxon>Streptomycetaceae</taxon>
        <taxon>Streptomyces</taxon>
    </lineage>
</organism>
<evidence type="ECO:0000256" key="1">
    <source>
        <dbReference type="ARBA" id="ARBA00022801"/>
    </source>
</evidence>
<dbReference type="EC" id="3.1.3.16" evidence="4"/>
<keyword evidence="5" id="KW-1185">Reference proteome</keyword>
<dbReference type="PANTHER" id="PTHR43156:SF2">
    <property type="entry name" value="STAGE II SPORULATION PROTEIN E"/>
    <property type="match status" value="1"/>
</dbReference>
<dbReference type="Pfam" id="PF07228">
    <property type="entry name" value="SpoIIE"/>
    <property type="match status" value="1"/>
</dbReference>
<dbReference type="InterPro" id="IPR001932">
    <property type="entry name" value="PPM-type_phosphatase-like_dom"/>
</dbReference>
<name>A0ABV3EW46_9ACTN</name>
<keyword evidence="2" id="KW-0812">Transmembrane</keyword>
<dbReference type="Proteomes" id="UP001551584">
    <property type="component" value="Unassembled WGS sequence"/>
</dbReference>